<feature type="chain" id="PRO_5013456491" description="Secreted protein" evidence="1">
    <location>
        <begin position="20"/>
        <end position="151"/>
    </location>
</feature>
<dbReference type="EMBL" id="CDMN01000032">
    <property type="protein sequence ID" value="CRF44201.1"/>
    <property type="molecule type" value="Genomic_DNA"/>
</dbReference>
<proteinExistence type="predicted"/>
<reference evidence="6 7" key="3">
    <citation type="submission" date="2014-12" db="EMBL/GenBank/DDBJ databases">
        <authorList>
            <person name="Jaenicke S."/>
        </authorList>
    </citation>
    <scope>NUCLEOTIDE SEQUENCE [LARGE SCALE GENOMIC DNA]</scope>
</reference>
<dbReference type="OrthoDB" id="5325362at2"/>
<evidence type="ECO:0008006" key="8">
    <source>
        <dbReference type="Google" id="ProtNLM"/>
    </source>
</evidence>
<evidence type="ECO:0000256" key="1">
    <source>
        <dbReference type="SAM" id="SignalP"/>
    </source>
</evidence>
<keyword evidence="1" id="KW-0732">Signal</keyword>
<evidence type="ECO:0000313" key="3">
    <source>
        <dbReference type="EMBL" id="CRF42249.1"/>
    </source>
</evidence>
<gene>
    <name evidence="2" type="ORF">HAL011_03570</name>
    <name evidence="3" type="ORF">HAL013_04160</name>
    <name evidence="4" type="ORF">HAL09_07760</name>
</gene>
<dbReference type="EMBL" id="CDML01000010">
    <property type="protein sequence ID" value="CRF40595.1"/>
    <property type="molecule type" value="Genomic_DNA"/>
</dbReference>
<protein>
    <recommendedName>
        <fullName evidence="8">Secreted protein</fullName>
    </recommendedName>
</protein>
<evidence type="ECO:0000313" key="6">
    <source>
        <dbReference type="Proteomes" id="UP000041394"/>
    </source>
</evidence>
<evidence type="ECO:0000313" key="2">
    <source>
        <dbReference type="EMBL" id="CRF40595.1"/>
    </source>
</evidence>
<evidence type="ECO:0000313" key="5">
    <source>
        <dbReference type="Proteomes" id="UP000038622"/>
    </source>
</evidence>
<keyword evidence="5" id="KW-1185">Reference proteome</keyword>
<evidence type="ECO:0000313" key="4">
    <source>
        <dbReference type="EMBL" id="CRF44201.1"/>
    </source>
</evidence>
<dbReference type="AlphaFoldDB" id="A0A0K2XDN8"/>
<dbReference type="Proteomes" id="UP000041394">
    <property type="component" value="Unassembled WGS sequence"/>
</dbReference>
<organism evidence="4 6">
    <name type="scientific">Helicobacter ailurogastricus</name>
    <dbReference type="NCBI Taxonomy" id="1578720"/>
    <lineage>
        <taxon>Bacteria</taxon>
        <taxon>Pseudomonadati</taxon>
        <taxon>Campylobacterota</taxon>
        <taxon>Epsilonproteobacteria</taxon>
        <taxon>Campylobacterales</taxon>
        <taxon>Helicobacteraceae</taxon>
        <taxon>Helicobacter</taxon>
    </lineage>
</organism>
<name>A0A0K2XDN8_9HELI</name>
<dbReference type="RefSeq" id="WP_053940909.1">
    <property type="nucleotide sequence ID" value="NZ_CDMH01000020.1"/>
</dbReference>
<dbReference type="STRING" id="1578720.HAL011_03570"/>
<reference evidence="4" key="1">
    <citation type="submission" date="2014-12" db="EMBL/GenBank/DDBJ databases">
        <title>Whole genome sequences of four Staphylococcus schleiferi canine isolates.</title>
        <authorList>
            <person name="Misic A.M."/>
            <person name="Cain C."/>
            <person name="Morris D.O."/>
            <person name="Rankin S."/>
            <person name="Beiting D."/>
        </authorList>
    </citation>
    <scope>NUCLEOTIDE SEQUENCE</scope>
    <source>
        <strain evidence="2">ASB11</strain>
        <strain evidence="3">ASB13</strain>
        <strain evidence="4">ASB9</strain>
    </source>
</reference>
<evidence type="ECO:0000313" key="7">
    <source>
        <dbReference type="Proteomes" id="UP000045175"/>
    </source>
</evidence>
<sequence length="151" mass="17266">MRLWSALAFITLFVPPLFAHQFSLQAIDDTVREMAICQVSAREDIALFNDKLNHTIARMQSRTDQAAEVAHARELLKESTVLFQILQDYYTKETTLFSYLLESLFQGYSTILRGALKDPQLAPLVPLLHEIVDQLQTMVKLEEKITALINN</sequence>
<dbReference type="Proteomes" id="UP000045175">
    <property type="component" value="Unassembled WGS sequence"/>
</dbReference>
<reference evidence="5" key="2">
    <citation type="submission" date="2014-12" db="EMBL/GenBank/DDBJ databases">
        <authorList>
            <person name="Smet A."/>
        </authorList>
    </citation>
    <scope>NUCLEOTIDE SEQUENCE [LARGE SCALE GENOMIC DNA]</scope>
</reference>
<dbReference type="Proteomes" id="UP000038622">
    <property type="component" value="Unassembled WGS sequence"/>
</dbReference>
<feature type="signal peptide" evidence="1">
    <location>
        <begin position="1"/>
        <end position="19"/>
    </location>
</feature>
<dbReference type="EMBL" id="CDMH01000020">
    <property type="protein sequence ID" value="CRF42249.1"/>
    <property type="molecule type" value="Genomic_DNA"/>
</dbReference>
<accession>A0A0K2XDN8</accession>